<dbReference type="PANTHER" id="PTHR22602:SF0">
    <property type="entry name" value="TRANSFERASE CAF17, MITOCHONDRIAL-RELATED"/>
    <property type="match status" value="1"/>
</dbReference>
<proteinExistence type="predicted"/>
<evidence type="ECO:0000259" key="2">
    <source>
        <dbReference type="Pfam" id="PF25455"/>
    </source>
</evidence>
<dbReference type="Gene3D" id="3.30.1360.120">
    <property type="entry name" value="Probable tRNA modification gtpase trme, domain 1"/>
    <property type="match status" value="1"/>
</dbReference>
<dbReference type="GO" id="GO:0016226">
    <property type="term" value="P:iron-sulfur cluster assembly"/>
    <property type="evidence" value="ECO:0007669"/>
    <property type="project" value="TreeGrafter"/>
</dbReference>
<dbReference type="STRING" id="318683.A0U94_04220"/>
<dbReference type="NCBIfam" id="TIGR03317">
    <property type="entry name" value="ygfZ_signature"/>
    <property type="match status" value="1"/>
</dbReference>
<evidence type="ECO:0000313" key="3">
    <source>
        <dbReference type="EMBL" id="KXV45963.1"/>
    </source>
</evidence>
<evidence type="ECO:0000313" key="4">
    <source>
        <dbReference type="Proteomes" id="UP000075636"/>
    </source>
</evidence>
<organism evidence="3 4">
    <name type="scientific">Gluconobacter albidus</name>
    <dbReference type="NCBI Taxonomy" id="318683"/>
    <lineage>
        <taxon>Bacteria</taxon>
        <taxon>Pseudomonadati</taxon>
        <taxon>Pseudomonadota</taxon>
        <taxon>Alphaproteobacteria</taxon>
        <taxon>Acetobacterales</taxon>
        <taxon>Acetobacteraceae</taxon>
        <taxon>Gluconobacter</taxon>
    </lineage>
</organism>
<evidence type="ECO:0000256" key="1">
    <source>
        <dbReference type="ARBA" id="ARBA00022946"/>
    </source>
</evidence>
<keyword evidence="1" id="KW-0809">Transit peptide</keyword>
<dbReference type="SUPFAM" id="SSF103025">
    <property type="entry name" value="Folate-binding domain"/>
    <property type="match status" value="1"/>
</dbReference>
<dbReference type="Pfam" id="PF25455">
    <property type="entry name" value="Beta-barrel_CAF17_C"/>
    <property type="match status" value="1"/>
</dbReference>
<dbReference type="EMBL" id="LHZR01000114">
    <property type="protein sequence ID" value="KXV45963.1"/>
    <property type="molecule type" value="Genomic_DNA"/>
</dbReference>
<dbReference type="OrthoDB" id="9796287at2"/>
<dbReference type="PANTHER" id="PTHR22602">
    <property type="entry name" value="TRANSFERASE CAF17, MITOCHONDRIAL-RELATED"/>
    <property type="match status" value="1"/>
</dbReference>
<dbReference type="RefSeq" id="WP_062110771.1">
    <property type="nucleotide sequence ID" value="NZ_LHZR01000114.1"/>
</dbReference>
<dbReference type="InterPro" id="IPR045179">
    <property type="entry name" value="YgfZ/GcvT"/>
</dbReference>
<dbReference type="Proteomes" id="UP000075636">
    <property type="component" value="Unassembled WGS sequence"/>
</dbReference>
<comment type="caution">
    <text evidence="3">The sequence shown here is derived from an EMBL/GenBank/DDBJ whole genome shotgun (WGS) entry which is preliminary data.</text>
</comment>
<reference evidence="3 4" key="1">
    <citation type="submission" date="2015-06" db="EMBL/GenBank/DDBJ databases">
        <title>Improved classification and identification of acetic acid bacteria using matrix-assisted laser desorption/ionization time-of-flight mass spectrometry; Gluconobacter nephelii and Gluconobacter uchimurae are later heterotypic synonyms of Gluconobacter japonicus and Gluconobacter oxydans, respectively.</title>
        <authorList>
            <person name="Li L."/>
            <person name="Cleenwerck I."/>
            <person name="De Vuyst L."/>
            <person name="Vandamme P."/>
        </authorList>
    </citation>
    <scope>NUCLEOTIDE SEQUENCE [LARGE SCALE GENOMIC DNA]</scope>
    <source>
        <strain evidence="3 4">LMG 1768</strain>
    </source>
</reference>
<dbReference type="PIRSF" id="PIRSF006487">
    <property type="entry name" value="GcvT"/>
    <property type="match status" value="1"/>
</dbReference>
<dbReference type="InterPro" id="IPR027266">
    <property type="entry name" value="TrmE/GcvT-like"/>
</dbReference>
<protein>
    <submittedName>
        <fullName evidence="3">Glycine cleavage system protein T</fullName>
    </submittedName>
</protein>
<dbReference type="Gene3D" id="2.40.30.160">
    <property type="match status" value="1"/>
</dbReference>
<gene>
    <name evidence="3" type="ORF">AD945_15950</name>
</gene>
<feature type="domain" description="CAF17 C-terminal" evidence="2">
    <location>
        <begin position="197"/>
        <end position="265"/>
    </location>
</feature>
<name>A0A149TEN7_9PROT</name>
<dbReference type="InterPro" id="IPR057460">
    <property type="entry name" value="CAF17_C"/>
</dbReference>
<dbReference type="InterPro" id="IPR017703">
    <property type="entry name" value="YgfZ/GCV_T_CS"/>
</dbReference>
<dbReference type="AlphaFoldDB" id="A0A149TEN7"/>
<dbReference type="PATRIC" id="fig|318683.6.peg.85"/>
<sequence>MNHSLSHRAVLSFTGADRTSFLQGLITNDAHALTPATSVWSALLTPQGRWLSEFFLYDASDRILMDCADDHADMLVKRLSRFRLRADVQIEKTDLRVITGAVGSPAPSAPVATVPDPRCDGAGWRAIVPASEEGGEMPEEFLERRLTLGLPDVMDFESEQTLALEADMDLLNGVSWKKGCYMGQELTARTHYRGLVKRRLLPVVLSDGTFPYEGGTIIAGEREVGDIRSRSGNRALAMLRRDAWSSPELTCNGQPLSVVWPAWFPPEMR</sequence>
<accession>A0A149TEN7</accession>